<dbReference type="VEuPathDB" id="FungiDB:BON22_2051"/>
<evidence type="ECO:0000256" key="3">
    <source>
        <dbReference type="SAM" id="Phobius"/>
    </source>
</evidence>
<dbReference type="Proteomes" id="UP000189513">
    <property type="component" value="Unassembled WGS sequence"/>
</dbReference>
<dbReference type="SUPFAM" id="SSF50985">
    <property type="entry name" value="RCC1/BLIP-II"/>
    <property type="match status" value="1"/>
</dbReference>
<dbReference type="STRING" id="36022.A0A1V2L8E5"/>
<proteinExistence type="predicted"/>
<keyword evidence="3" id="KW-0812">Transmembrane</keyword>
<comment type="caution">
    <text evidence="4">The sequence shown here is derived from an EMBL/GenBank/DDBJ whole genome shotgun (WGS) entry which is preliminary data.</text>
</comment>
<gene>
    <name evidence="4" type="ORF">BON22_2051</name>
</gene>
<dbReference type="Gene3D" id="2.130.10.30">
    <property type="entry name" value="Regulator of chromosome condensation 1/beta-lactamase-inhibitor protein II"/>
    <property type="match status" value="1"/>
</dbReference>
<dbReference type="EMBL" id="MPUK01000003">
    <property type="protein sequence ID" value="ONH68172.1"/>
    <property type="molecule type" value="Genomic_DNA"/>
</dbReference>
<dbReference type="InterPro" id="IPR053245">
    <property type="entry name" value="MitoProcess-Associated"/>
</dbReference>
<evidence type="ECO:0000313" key="5">
    <source>
        <dbReference type="Proteomes" id="UP000189513"/>
    </source>
</evidence>
<feature type="region of interest" description="Disordered" evidence="2">
    <location>
        <begin position="53"/>
        <end position="91"/>
    </location>
</feature>
<dbReference type="PANTHER" id="PTHR47563:SF1">
    <property type="entry name" value="PROTEIN FMP25, MITOCHONDRIAL"/>
    <property type="match status" value="1"/>
</dbReference>
<keyword evidence="5" id="KW-1185">Reference proteome</keyword>
<feature type="compositionally biased region" description="Basic and acidic residues" evidence="2">
    <location>
        <begin position="77"/>
        <end position="91"/>
    </location>
</feature>
<protein>
    <submittedName>
        <fullName evidence="4">Protein FMP25, mitochondrial</fullName>
    </submittedName>
</protein>
<evidence type="ECO:0000256" key="2">
    <source>
        <dbReference type="SAM" id="MobiDB-lite"/>
    </source>
</evidence>
<dbReference type="PANTHER" id="PTHR47563">
    <property type="entry name" value="PROTEIN FMP25, MITOCHONDRIAL"/>
    <property type="match status" value="1"/>
</dbReference>
<feature type="transmembrane region" description="Helical" evidence="3">
    <location>
        <begin position="106"/>
        <end position="124"/>
    </location>
</feature>
<keyword evidence="3" id="KW-0472">Membrane</keyword>
<accession>A0A1V2L8E5</accession>
<name>A0A1V2L8E5_CYBFA</name>
<dbReference type="OMA" id="YDQPHEI"/>
<keyword evidence="3" id="KW-1133">Transmembrane helix</keyword>
<dbReference type="AlphaFoldDB" id="A0A1V2L8E5"/>
<sequence length="625" mass="70513">MFSRSLVRTSGVTAKVAVRSFSRLAPLRKSDNKLTGQQFDEAEMMSSRLTEQPYYAKRSTETKTERDFDDFYQDSGEQGRRGWDQKNRSSSDDELKRYQRIEIIKGLLAGVFTIGGIVGGYALYTKWPALKIWWNGDGDIPFELPKKKKKKTGFELPLITNENDSSVPGLYVWGDNANYIASMNKKVDEVRNPIRHDWFDNKILKSVVMGETSAFAIDDKGDLIQWGKGYNNDAVPQYSVKGENITQARLSRGIIYALTKKHEILVIPESAENQKALPGLQSRNWYFKKTMKPYTKLSTSNVLEKHEKITSIDAGKDHLVALSDKGRAFVTATGFDTPERSLGQYGLPEFSHFTKAPTPNELHEITLLNNLIQRTARGKIDHIEPRFITKVACGNHHTLALDSNGELYSFGQNTYGQLAHPVSYETEFVTLPKKVELFSKHVSRDMFPEVLDIHAGGDTSFATIKPAYMYQLIKGTADAKQRLNDFEAFTVGFGTNLKGQIGNNLFTHAQFDPVKIRELAKFEDYDTEKGEMVAIGISEWSSGQEHTFIKLQNKDVLYWGANDCAQLGNGKRNRIPKPTCPPAIVEPGFTAQTYKDMTFVNRLQLEENQHIVAGVNNSAIYYSSK</sequence>
<dbReference type="GO" id="GO:0005743">
    <property type="term" value="C:mitochondrial inner membrane"/>
    <property type="evidence" value="ECO:0007669"/>
    <property type="project" value="TreeGrafter"/>
</dbReference>
<evidence type="ECO:0000313" key="4">
    <source>
        <dbReference type="EMBL" id="ONH68172.1"/>
    </source>
</evidence>
<dbReference type="GO" id="GO:0034551">
    <property type="term" value="P:mitochondrial respiratory chain complex III assembly"/>
    <property type="evidence" value="ECO:0007669"/>
    <property type="project" value="TreeGrafter"/>
</dbReference>
<evidence type="ECO:0000256" key="1">
    <source>
        <dbReference type="PROSITE-ProRule" id="PRU00235"/>
    </source>
</evidence>
<reference evidence="5" key="1">
    <citation type="journal article" date="2017" name="Genome Announc.">
        <title>Genome sequences of Cyberlindnera fabianii 65, Pichia kudriavzevii 129, and Saccharomyces cerevisiae 131 isolated from fermented masau fruits in Zimbabwe.</title>
        <authorList>
            <person name="van Rijswijck I.M.H."/>
            <person name="Derks M.F.L."/>
            <person name="Abee T."/>
            <person name="de Ridder D."/>
            <person name="Smid E.J."/>
        </authorList>
    </citation>
    <scope>NUCLEOTIDE SEQUENCE [LARGE SCALE GENOMIC DNA]</scope>
    <source>
        <strain evidence="5">65</strain>
    </source>
</reference>
<dbReference type="Pfam" id="PF13540">
    <property type="entry name" value="RCC1_2"/>
    <property type="match status" value="1"/>
</dbReference>
<dbReference type="InterPro" id="IPR009091">
    <property type="entry name" value="RCC1/BLIP-II"/>
</dbReference>
<dbReference type="PROSITE" id="PS50012">
    <property type="entry name" value="RCC1_3"/>
    <property type="match status" value="1"/>
</dbReference>
<feature type="repeat" description="RCC1" evidence="1">
    <location>
        <begin position="405"/>
        <end position="466"/>
    </location>
</feature>
<organism evidence="4 5">
    <name type="scientific">Cyberlindnera fabianii</name>
    <name type="common">Yeast</name>
    <name type="synonym">Hansenula fabianii</name>
    <dbReference type="NCBI Taxonomy" id="36022"/>
    <lineage>
        <taxon>Eukaryota</taxon>
        <taxon>Fungi</taxon>
        <taxon>Dikarya</taxon>
        <taxon>Ascomycota</taxon>
        <taxon>Saccharomycotina</taxon>
        <taxon>Saccharomycetes</taxon>
        <taxon>Phaffomycetales</taxon>
        <taxon>Phaffomycetaceae</taxon>
        <taxon>Cyberlindnera</taxon>
    </lineage>
</organism>
<dbReference type="InterPro" id="IPR000408">
    <property type="entry name" value="Reg_chr_condens"/>
</dbReference>
<dbReference type="PROSITE" id="PS00626">
    <property type="entry name" value="RCC1_2"/>
    <property type="match status" value="1"/>
</dbReference>